<feature type="compositionally biased region" description="Low complexity" evidence="1">
    <location>
        <begin position="26"/>
        <end position="35"/>
    </location>
</feature>
<dbReference type="Proteomes" id="UP000242474">
    <property type="component" value="Unassembled WGS sequence"/>
</dbReference>
<evidence type="ECO:0000313" key="3">
    <source>
        <dbReference type="Proteomes" id="UP000242474"/>
    </source>
</evidence>
<keyword evidence="3" id="KW-1185">Reference proteome</keyword>
<protein>
    <submittedName>
        <fullName evidence="2">Uncharacterized protein</fullName>
    </submittedName>
</protein>
<evidence type="ECO:0000256" key="1">
    <source>
        <dbReference type="SAM" id="MobiDB-lite"/>
    </source>
</evidence>
<accession>A0A2G5B2S9</accession>
<proteinExistence type="predicted"/>
<dbReference type="EMBL" id="KZ303540">
    <property type="protein sequence ID" value="PIA13329.1"/>
    <property type="molecule type" value="Genomic_DNA"/>
</dbReference>
<reference evidence="2 3" key="1">
    <citation type="journal article" date="2015" name="Genome Biol. Evol.">
        <title>Phylogenomic analyses indicate that early fungi evolved digesting cell walls of algal ancestors of land plants.</title>
        <authorList>
            <person name="Chang Y."/>
            <person name="Wang S."/>
            <person name="Sekimoto S."/>
            <person name="Aerts A.L."/>
            <person name="Choi C."/>
            <person name="Clum A."/>
            <person name="LaButti K.M."/>
            <person name="Lindquist E.A."/>
            <person name="Yee Ngan C."/>
            <person name="Ohm R.A."/>
            <person name="Salamov A.A."/>
            <person name="Grigoriev I.V."/>
            <person name="Spatafora J.W."/>
            <person name="Berbee M.L."/>
        </authorList>
    </citation>
    <scope>NUCLEOTIDE SEQUENCE [LARGE SCALE GENOMIC DNA]</scope>
    <source>
        <strain evidence="2 3">NRRL 1564</strain>
    </source>
</reference>
<sequence length="175" mass="18066">MANSASSSAPQGSRAPAAPPVPAVPSSPSTVVPAAPAGPAAVAATAIITATAPVATTTASAAPRRPLYSDVVVRRPGRTSAAAPQPRRLHPAAVAELEEYPALRNPEVFLHFPVTTLNIVPAISAHVLKALSRSPKVALDDPKHPVATFSYNANRIGVVLKDLDDLRKLTFTPII</sequence>
<feature type="compositionally biased region" description="Polar residues" evidence="1">
    <location>
        <begin position="1"/>
        <end position="11"/>
    </location>
</feature>
<dbReference type="AlphaFoldDB" id="A0A2G5B2S9"/>
<dbReference type="OrthoDB" id="10644042at2759"/>
<feature type="region of interest" description="Disordered" evidence="1">
    <location>
        <begin position="1"/>
        <end position="35"/>
    </location>
</feature>
<evidence type="ECO:0000313" key="2">
    <source>
        <dbReference type="EMBL" id="PIA13329.1"/>
    </source>
</evidence>
<name>A0A2G5B2S9_COERN</name>
<gene>
    <name evidence="2" type="ORF">COEREDRAFT_11558</name>
</gene>
<organism evidence="2 3">
    <name type="scientific">Coemansia reversa (strain ATCC 12441 / NRRL 1564)</name>
    <dbReference type="NCBI Taxonomy" id="763665"/>
    <lineage>
        <taxon>Eukaryota</taxon>
        <taxon>Fungi</taxon>
        <taxon>Fungi incertae sedis</taxon>
        <taxon>Zoopagomycota</taxon>
        <taxon>Kickxellomycotina</taxon>
        <taxon>Kickxellomycetes</taxon>
        <taxon>Kickxellales</taxon>
        <taxon>Kickxellaceae</taxon>
        <taxon>Coemansia</taxon>
    </lineage>
</organism>